<accession>A0A7W7NXW7</accession>
<dbReference type="Pfam" id="PF13807">
    <property type="entry name" value="GNVR"/>
    <property type="match status" value="1"/>
</dbReference>
<feature type="domain" description="Tyrosine-protein kinase G-rich" evidence="2">
    <location>
        <begin position="345"/>
        <end position="414"/>
    </location>
</feature>
<dbReference type="GO" id="GO:0005886">
    <property type="term" value="C:plasma membrane"/>
    <property type="evidence" value="ECO:0007669"/>
    <property type="project" value="TreeGrafter"/>
</dbReference>
<dbReference type="PANTHER" id="PTHR32309">
    <property type="entry name" value="TYROSINE-PROTEIN KINASE"/>
    <property type="match status" value="1"/>
</dbReference>
<evidence type="ECO:0000313" key="3">
    <source>
        <dbReference type="EMBL" id="MBB4861098.1"/>
    </source>
</evidence>
<evidence type="ECO:0000256" key="1">
    <source>
        <dbReference type="SAM" id="Phobius"/>
    </source>
</evidence>
<dbReference type="InterPro" id="IPR050445">
    <property type="entry name" value="Bact_polysacc_biosynth/exp"/>
</dbReference>
<dbReference type="Proteomes" id="UP000555448">
    <property type="component" value="Unassembled WGS sequence"/>
</dbReference>
<name>A0A7W7NXW7_9SPHN</name>
<dbReference type="EMBL" id="JACHLR010000057">
    <property type="protein sequence ID" value="MBB4861098.1"/>
    <property type="molecule type" value="Genomic_DNA"/>
</dbReference>
<dbReference type="GO" id="GO:0004713">
    <property type="term" value="F:protein tyrosine kinase activity"/>
    <property type="evidence" value="ECO:0007669"/>
    <property type="project" value="TreeGrafter"/>
</dbReference>
<evidence type="ECO:0000259" key="2">
    <source>
        <dbReference type="Pfam" id="PF13807"/>
    </source>
</evidence>
<dbReference type="InterPro" id="IPR032807">
    <property type="entry name" value="GNVR"/>
</dbReference>
<dbReference type="PANTHER" id="PTHR32309:SF13">
    <property type="entry name" value="FERRIC ENTEROBACTIN TRANSPORT PROTEIN FEPE"/>
    <property type="match status" value="1"/>
</dbReference>
<feature type="transmembrane region" description="Helical" evidence="1">
    <location>
        <begin position="399"/>
        <end position="420"/>
    </location>
</feature>
<sequence>MMLPLSDLIAALKRRWRLELFVLMTVLALVAIWTASSPKTYVATSSLLFDEPSVDPVQGTQTAAQDGVSALLSTQSDVIHSIAVGSEVVRSLQLATPDVLARWQAVTGGNGDVNAWYGGQLLSNLVVAPGKSSRVLALYYSSTDAQFAALMANAFAAAYLNTRLKLRTDPARTYSRWFQERTREVRENLQQAQARLTAFKRKTGIVGTGTTDAEVARLGGLSSQLTSAEASAAALNARASGNAAASPDVQSSTVVQGLRAQIASKAAQVSQMSTNLGPNHPDLIAVKAELGELRSKLASEIGNSTQSVRVASSAATSTEAEMREKLNAQRRRMLSLSTDNAQLDVLQRDVDTAQAAYDAVAARLQTMRLQSVAPDTNVRQLDSATPPLLPSSPNVPLRLLLGAMLGALLAVGVGLGLELWRPRVRTADGIAGITGLPVLAAVDLSGSRASAFLAETA</sequence>
<keyword evidence="1" id="KW-1133">Transmembrane helix</keyword>
<organism evidence="3 4">
    <name type="scientific">Novosphingobium chloroacetimidivorans</name>
    <dbReference type="NCBI Taxonomy" id="1428314"/>
    <lineage>
        <taxon>Bacteria</taxon>
        <taxon>Pseudomonadati</taxon>
        <taxon>Pseudomonadota</taxon>
        <taxon>Alphaproteobacteria</taxon>
        <taxon>Sphingomonadales</taxon>
        <taxon>Sphingomonadaceae</taxon>
        <taxon>Novosphingobium</taxon>
    </lineage>
</organism>
<reference evidence="3 4" key="1">
    <citation type="submission" date="2020-08" db="EMBL/GenBank/DDBJ databases">
        <title>Functional genomics of gut bacteria from endangered species of beetles.</title>
        <authorList>
            <person name="Carlos-Shanley C."/>
        </authorList>
    </citation>
    <scope>NUCLEOTIDE SEQUENCE [LARGE SCALE GENOMIC DNA]</scope>
    <source>
        <strain evidence="3 4">S00245</strain>
    </source>
</reference>
<dbReference type="AlphaFoldDB" id="A0A7W7NXW7"/>
<gene>
    <name evidence="3" type="ORF">HNO88_004452</name>
</gene>
<keyword evidence="1" id="KW-0812">Transmembrane</keyword>
<keyword evidence="1" id="KW-0472">Membrane</keyword>
<keyword evidence="4" id="KW-1185">Reference proteome</keyword>
<evidence type="ECO:0000313" key="4">
    <source>
        <dbReference type="Proteomes" id="UP000555448"/>
    </source>
</evidence>
<protein>
    <submittedName>
        <fullName evidence="3">Chain length determinant protein EpsF</fullName>
    </submittedName>
</protein>
<proteinExistence type="predicted"/>
<comment type="caution">
    <text evidence="3">The sequence shown here is derived from an EMBL/GenBank/DDBJ whole genome shotgun (WGS) entry which is preliminary data.</text>
</comment>